<evidence type="ECO:0000256" key="1">
    <source>
        <dbReference type="ARBA" id="ARBA00004340"/>
    </source>
</evidence>
<dbReference type="GO" id="GO:0043657">
    <property type="term" value="C:host cell"/>
    <property type="evidence" value="ECO:0007669"/>
    <property type="project" value="UniProtKB-SubCell"/>
</dbReference>
<feature type="non-terminal residue" evidence="5">
    <location>
        <position position="129"/>
    </location>
</feature>
<evidence type="ECO:0000256" key="3">
    <source>
        <dbReference type="ARBA" id="ARBA00022525"/>
    </source>
</evidence>
<dbReference type="AlphaFoldDB" id="A0A261XT55"/>
<evidence type="ECO:0000256" key="2">
    <source>
        <dbReference type="ARBA" id="ARBA00004613"/>
    </source>
</evidence>
<protein>
    <recommendedName>
        <fullName evidence="4">Crinkler effector protein N-terminal domain-containing protein</fullName>
    </recommendedName>
</protein>
<dbReference type="EMBL" id="MVBO01000380">
    <property type="protein sequence ID" value="OZJ01424.1"/>
    <property type="molecule type" value="Genomic_DNA"/>
</dbReference>
<evidence type="ECO:0000259" key="4">
    <source>
        <dbReference type="Pfam" id="PF20147"/>
    </source>
</evidence>
<evidence type="ECO:0000313" key="5">
    <source>
        <dbReference type="EMBL" id="OZJ01424.1"/>
    </source>
</evidence>
<sequence length="129" mass="14538">MGDEMDMEEYPRVLELKFILIKQGFAHGKPTVRTITIQASCDLSQLREVLHGKCSTLLEGVDPADLIVFKASLSPSRSKALLQDLKEGKKIATGEWNTTFFEELDPLFDIFTEQPDRRAIHLIVDCTDA</sequence>
<feature type="domain" description="Crinkler effector protein N-terminal" evidence="4">
    <location>
        <begin position="28"/>
        <end position="124"/>
    </location>
</feature>
<keyword evidence="6" id="KW-1185">Reference proteome</keyword>
<dbReference type="InterPro" id="IPR045379">
    <property type="entry name" value="Crinkler_N"/>
</dbReference>
<keyword evidence="3" id="KW-0964">Secreted</keyword>
<organism evidence="5 6">
    <name type="scientific">Bifiguratus adelaidae</name>
    <dbReference type="NCBI Taxonomy" id="1938954"/>
    <lineage>
        <taxon>Eukaryota</taxon>
        <taxon>Fungi</taxon>
        <taxon>Fungi incertae sedis</taxon>
        <taxon>Mucoromycota</taxon>
        <taxon>Mucoromycotina</taxon>
        <taxon>Endogonomycetes</taxon>
        <taxon>Endogonales</taxon>
        <taxon>Endogonales incertae sedis</taxon>
        <taxon>Bifiguratus</taxon>
    </lineage>
</organism>
<accession>A0A261XT55</accession>
<gene>
    <name evidence="5" type="ORF">BZG36_05595</name>
</gene>
<dbReference type="Proteomes" id="UP000242875">
    <property type="component" value="Unassembled WGS sequence"/>
</dbReference>
<proteinExistence type="predicted"/>
<reference evidence="5 6" key="1">
    <citation type="journal article" date="2017" name="Mycologia">
        <title>Bifiguratus adelaidae, gen. et sp. nov., a new member of Mucoromycotina in endophytic and soil-dwelling habitats.</title>
        <authorList>
            <person name="Torres-Cruz T.J."/>
            <person name="Billingsley Tobias T.L."/>
            <person name="Almatruk M."/>
            <person name="Hesse C."/>
            <person name="Kuske C.R."/>
            <person name="Desiro A."/>
            <person name="Benucci G.M."/>
            <person name="Bonito G."/>
            <person name="Stajich J.E."/>
            <person name="Dunlap C."/>
            <person name="Arnold A.E."/>
            <person name="Porras-Alfaro A."/>
        </authorList>
    </citation>
    <scope>NUCLEOTIDE SEQUENCE [LARGE SCALE GENOMIC DNA]</scope>
    <source>
        <strain evidence="5 6">AZ0501</strain>
    </source>
</reference>
<dbReference type="GO" id="GO:0005576">
    <property type="term" value="C:extracellular region"/>
    <property type="evidence" value="ECO:0007669"/>
    <property type="project" value="UniProtKB-SubCell"/>
</dbReference>
<dbReference type="Pfam" id="PF20147">
    <property type="entry name" value="Crinkler"/>
    <property type="match status" value="1"/>
</dbReference>
<comment type="subcellular location">
    <subcellularLocation>
        <location evidence="1">Host cell</location>
    </subcellularLocation>
    <subcellularLocation>
        <location evidence="2">Secreted</location>
    </subcellularLocation>
</comment>
<comment type="caution">
    <text evidence="5">The sequence shown here is derived from an EMBL/GenBank/DDBJ whole genome shotgun (WGS) entry which is preliminary data.</text>
</comment>
<evidence type="ECO:0000313" key="6">
    <source>
        <dbReference type="Proteomes" id="UP000242875"/>
    </source>
</evidence>
<name>A0A261XT55_9FUNG</name>